<reference evidence="2 3" key="1">
    <citation type="journal article" date="2012" name="Genome Biol.">
        <title>Sequencing three crocodilian genomes to illuminate the evolution of archosaurs and amniotes.</title>
        <authorList>
            <person name="St John J.A."/>
            <person name="Braun E.L."/>
            <person name="Isberg S.R."/>
            <person name="Miles L.G."/>
            <person name="Chong A.Y."/>
            <person name="Gongora J."/>
            <person name="Dalzell P."/>
            <person name="Moran C."/>
            <person name="Bed'hom B."/>
            <person name="Abzhanov A."/>
            <person name="Burgess S.C."/>
            <person name="Cooksey A.M."/>
            <person name="Castoe T.A."/>
            <person name="Crawford N.G."/>
            <person name="Densmore L.D."/>
            <person name="Drew J.C."/>
            <person name="Edwards S.V."/>
            <person name="Faircloth B.C."/>
            <person name="Fujita M.K."/>
            <person name="Greenwold M.J."/>
            <person name="Hoffmann F.G."/>
            <person name="Howard J.M."/>
            <person name="Iguchi T."/>
            <person name="Janes D.E."/>
            <person name="Khan S.Y."/>
            <person name="Kohno S."/>
            <person name="de Koning A.J."/>
            <person name="Lance S.L."/>
            <person name="McCarthy F.M."/>
            <person name="McCormack J.E."/>
            <person name="Merchant M.E."/>
            <person name="Peterson D.G."/>
            <person name="Pollock D.D."/>
            <person name="Pourmand N."/>
            <person name="Raney B.J."/>
            <person name="Roessler K.A."/>
            <person name="Sanford J.R."/>
            <person name="Sawyer R.H."/>
            <person name="Schmidt C.J."/>
            <person name="Triplett E.W."/>
            <person name="Tuberville T.D."/>
            <person name="Venegas-Anaya M."/>
            <person name="Howard J.T."/>
            <person name="Jarvis E.D."/>
            <person name="Guillette L.J.Jr."/>
            <person name="Glenn T.C."/>
            <person name="Green R.E."/>
            <person name="Ray D.A."/>
        </authorList>
    </citation>
    <scope>NUCLEOTIDE SEQUENCE [LARGE SCALE GENOMIC DNA]</scope>
    <source>
        <strain evidence="2">KSC_2009_1</strain>
    </source>
</reference>
<proteinExistence type="predicted"/>
<evidence type="ECO:0000313" key="2">
    <source>
        <dbReference type="EMBL" id="KYO35382.1"/>
    </source>
</evidence>
<dbReference type="AlphaFoldDB" id="A0A151NEZ8"/>
<sequence>MVQWRSLQTTRSEQNGGGVGVGAPSAAQHAALTSREHPAGPSPPTPPPRATRSDARQRIYGAPLVTKIITSGGGRLHPCGTCAGKGSTSNTITVSYTAFIKNG</sequence>
<feature type="region of interest" description="Disordered" evidence="1">
    <location>
        <begin position="1"/>
        <end position="58"/>
    </location>
</feature>
<dbReference type="EMBL" id="AKHW03003201">
    <property type="protein sequence ID" value="KYO35382.1"/>
    <property type="molecule type" value="Genomic_DNA"/>
</dbReference>
<comment type="caution">
    <text evidence="2">The sequence shown here is derived from an EMBL/GenBank/DDBJ whole genome shotgun (WGS) entry which is preliminary data.</text>
</comment>
<feature type="compositionally biased region" description="Pro residues" evidence="1">
    <location>
        <begin position="40"/>
        <end position="49"/>
    </location>
</feature>
<evidence type="ECO:0000256" key="1">
    <source>
        <dbReference type="SAM" id="MobiDB-lite"/>
    </source>
</evidence>
<dbReference type="Proteomes" id="UP000050525">
    <property type="component" value="Unassembled WGS sequence"/>
</dbReference>
<feature type="compositionally biased region" description="Polar residues" evidence="1">
    <location>
        <begin position="1"/>
        <end position="14"/>
    </location>
</feature>
<accession>A0A151NEZ8</accession>
<keyword evidence="3" id="KW-1185">Reference proteome</keyword>
<evidence type="ECO:0000313" key="3">
    <source>
        <dbReference type="Proteomes" id="UP000050525"/>
    </source>
</evidence>
<gene>
    <name evidence="2" type="ORF">Y1Q_0007969</name>
</gene>
<protein>
    <submittedName>
        <fullName evidence="2">Uncharacterized protein</fullName>
    </submittedName>
</protein>
<organism evidence="2 3">
    <name type="scientific">Alligator mississippiensis</name>
    <name type="common">American alligator</name>
    <dbReference type="NCBI Taxonomy" id="8496"/>
    <lineage>
        <taxon>Eukaryota</taxon>
        <taxon>Metazoa</taxon>
        <taxon>Chordata</taxon>
        <taxon>Craniata</taxon>
        <taxon>Vertebrata</taxon>
        <taxon>Euteleostomi</taxon>
        <taxon>Archelosauria</taxon>
        <taxon>Archosauria</taxon>
        <taxon>Crocodylia</taxon>
        <taxon>Alligatoridae</taxon>
        <taxon>Alligatorinae</taxon>
        <taxon>Alligator</taxon>
    </lineage>
</organism>
<name>A0A151NEZ8_ALLMI</name>